<dbReference type="HAMAP" id="MF_01940">
    <property type="entry name" value="RNA_CPDase"/>
    <property type="match status" value="1"/>
</dbReference>
<dbReference type="InterPro" id="IPR014051">
    <property type="entry name" value="Phosphoesterase_HXTX"/>
</dbReference>
<proteinExistence type="inferred from homology"/>
<evidence type="ECO:0000259" key="3">
    <source>
        <dbReference type="Pfam" id="PF02834"/>
    </source>
</evidence>
<dbReference type="EC" id="3.1.4.58" evidence="2"/>
<dbReference type="InterPro" id="IPR004175">
    <property type="entry name" value="RNA_CPDase"/>
</dbReference>
<name>A0A285N501_9AQUI</name>
<dbReference type="Proteomes" id="UP000219036">
    <property type="component" value="Unassembled WGS sequence"/>
</dbReference>
<feature type="domain" description="Phosphoesterase HXTX" evidence="3">
    <location>
        <begin position="102"/>
        <end position="159"/>
    </location>
</feature>
<organism evidence="4 5">
    <name type="scientific">Persephonella hydrogeniphila</name>
    <dbReference type="NCBI Taxonomy" id="198703"/>
    <lineage>
        <taxon>Bacteria</taxon>
        <taxon>Pseudomonadati</taxon>
        <taxon>Aquificota</taxon>
        <taxon>Aquificia</taxon>
        <taxon>Aquificales</taxon>
        <taxon>Hydrogenothermaceae</taxon>
        <taxon>Persephonella</taxon>
    </lineage>
</organism>
<dbReference type="GO" id="GO:0016874">
    <property type="term" value="F:ligase activity"/>
    <property type="evidence" value="ECO:0007669"/>
    <property type="project" value="UniProtKB-KW"/>
</dbReference>
<protein>
    <recommendedName>
        <fullName evidence="2">RNA 2',3'-cyclic phosphodiesterase</fullName>
        <shortName evidence="2">RNA 2',3'-CPDase</shortName>
        <ecNumber evidence="2">3.1.4.58</ecNumber>
    </recommendedName>
</protein>
<evidence type="ECO:0000256" key="1">
    <source>
        <dbReference type="ARBA" id="ARBA00022801"/>
    </source>
</evidence>
<evidence type="ECO:0000256" key="2">
    <source>
        <dbReference type="HAMAP-Rule" id="MF_01940"/>
    </source>
</evidence>
<dbReference type="PANTHER" id="PTHR35561">
    <property type="entry name" value="RNA 2',3'-CYCLIC PHOSPHODIESTERASE"/>
    <property type="match status" value="1"/>
</dbReference>
<dbReference type="Gene3D" id="3.90.1140.10">
    <property type="entry name" value="Cyclic phosphodiesterase"/>
    <property type="match status" value="1"/>
</dbReference>
<keyword evidence="5" id="KW-1185">Reference proteome</keyword>
<gene>
    <name evidence="4" type="ORF">SAMN06265182_0214</name>
</gene>
<dbReference type="EMBL" id="OBEI01000001">
    <property type="protein sequence ID" value="SNZ02801.1"/>
    <property type="molecule type" value="Genomic_DNA"/>
</dbReference>
<dbReference type="PANTHER" id="PTHR35561:SF1">
    <property type="entry name" value="RNA 2',3'-CYCLIC PHOSPHODIESTERASE"/>
    <property type="match status" value="1"/>
</dbReference>
<evidence type="ECO:0000313" key="4">
    <source>
        <dbReference type="EMBL" id="SNZ02801.1"/>
    </source>
</evidence>
<dbReference type="RefSeq" id="WP_245844688.1">
    <property type="nucleotide sequence ID" value="NZ_OBEI01000001.1"/>
</dbReference>
<comment type="similarity">
    <text evidence="2">Belongs to the 2H phosphoesterase superfamily. ThpR family.</text>
</comment>
<feature type="active site" description="Proton donor" evidence="2">
    <location>
        <position position="42"/>
    </location>
</feature>
<dbReference type="GO" id="GO:0008664">
    <property type="term" value="F:RNA 2',3'-cyclic 3'-phosphodiesterase activity"/>
    <property type="evidence" value="ECO:0007669"/>
    <property type="project" value="UniProtKB-EC"/>
</dbReference>
<dbReference type="NCBIfam" id="TIGR02258">
    <property type="entry name" value="2_5_ligase"/>
    <property type="match status" value="1"/>
</dbReference>
<dbReference type="AlphaFoldDB" id="A0A285N501"/>
<reference evidence="5" key="1">
    <citation type="submission" date="2017-09" db="EMBL/GenBank/DDBJ databases">
        <authorList>
            <person name="Varghese N."/>
            <person name="Submissions S."/>
        </authorList>
    </citation>
    <scope>NUCLEOTIDE SEQUENCE [LARGE SCALE GENOMIC DNA]</scope>
    <source>
        <strain evidence="5">DSM 15103</strain>
    </source>
</reference>
<dbReference type="SUPFAM" id="SSF55144">
    <property type="entry name" value="LigT-like"/>
    <property type="match status" value="1"/>
</dbReference>
<comment type="catalytic activity">
    <reaction evidence="2">
        <text>a 3'-end 2',3'-cyclophospho-ribonucleotide-RNA + H2O = a 3'-end 2'-phospho-ribonucleotide-RNA + H(+)</text>
        <dbReference type="Rhea" id="RHEA:11828"/>
        <dbReference type="Rhea" id="RHEA-COMP:10464"/>
        <dbReference type="Rhea" id="RHEA-COMP:17353"/>
        <dbReference type="ChEBI" id="CHEBI:15377"/>
        <dbReference type="ChEBI" id="CHEBI:15378"/>
        <dbReference type="ChEBI" id="CHEBI:83064"/>
        <dbReference type="ChEBI" id="CHEBI:173113"/>
        <dbReference type="EC" id="3.1.4.58"/>
    </reaction>
</comment>
<sequence>MKKRIFIGSFVNIPDFRKKYTRIKKEFGGVIGGRWIPEENFHITFKFIGDISDNQINLIKQSLSAELDKDIQVSLQFKGLNAFPNIYNPRVFFINVYDSTGVLEQMNQSINRKLSYLGFPADNKPFKPHITLKRIKSVKKELFIERIKEFENALFGEQKSIQINIIESILRPEGALYKKVE</sequence>
<keyword evidence="1 2" id="KW-0378">Hydrolase</keyword>
<dbReference type="InterPro" id="IPR009097">
    <property type="entry name" value="Cyclic_Pdiesterase"/>
</dbReference>
<dbReference type="Pfam" id="PF02834">
    <property type="entry name" value="LigT_PEase"/>
    <property type="match status" value="2"/>
</dbReference>
<feature type="short sequence motif" description="HXTX 1" evidence="2">
    <location>
        <begin position="42"/>
        <end position="45"/>
    </location>
</feature>
<evidence type="ECO:0000313" key="5">
    <source>
        <dbReference type="Proteomes" id="UP000219036"/>
    </source>
</evidence>
<comment type="function">
    <text evidence="2">Hydrolyzes RNA 2',3'-cyclic phosphodiester to an RNA 2'-phosphomonoester.</text>
</comment>
<dbReference type="GO" id="GO:0004113">
    <property type="term" value="F:2',3'-cyclic-nucleotide 3'-phosphodiesterase activity"/>
    <property type="evidence" value="ECO:0007669"/>
    <property type="project" value="InterPro"/>
</dbReference>
<accession>A0A285N501</accession>
<feature type="short sequence motif" description="HXTX 2" evidence="2">
    <location>
        <begin position="129"/>
        <end position="132"/>
    </location>
</feature>
<keyword evidence="4" id="KW-0436">Ligase</keyword>
<feature type="active site" description="Proton acceptor" evidence="2">
    <location>
        <position position="129"/>
    </location>
</feature>
<feature type="domain" description="Phosphoesterase HXTX" evidence="3">
    <location>
        <begin position="15"/>
        <end position="92"/>
    </location>
</feature>